<dbReference type="EMBL" id="JBJHZX010000001">
    <property type="protein sequence ID" value="MFL0194046.1"/>
    <property type="molecule type" value="Genomic_DNA"/>
</dbReference>
<dbReference type="PANTHER" id="PTHR33712">
    <property type="entry name" value="LIGHT-INDEPENDENT PROTOCHLOROPHYLLIDE REDUCTASE SUBUNIT B"/>
    <property type="match status" value="1"/>
</dbReference>
<reference evidence="2 3" key="1">
    <citation type="submission" date="2024-11" db="EMBL/GenBank/DDBJ databases">
        <authorList>
            <person name="Heng Y.C."/>
            <person name="Lim A.C.H."/>
            <person name="Lee J.K.Y."/>
            <person name="Kittelmann S."/>
        </authorList>
    </citation>
    <scope>NUCLEOTIDE SEQUENCE [LARGE SCALE GENOMIC DNA]</scope>
    <source>
        <strain evidence="2 3">WILCCON 0269</strain>
    </source>
</reference>
<gene>
    <name evidence="2" type="ORF">ACJDU8_00355</name>
</gene>
<organism evidence="2 3">
    <name type="scientific">Candidatus Clostridium eludens</name>
    <dbReference type="NCBI Taxonomy" id="3381663"/>
    <lineage>
        <taxon>Bacteria</taxon>
        <taxon>Bacillati</taxon>
        <taxon>Bacillota</taxon>
        <taxon>Clostridia</taxon>
        <taxon>Eubacteriales</taxon>
        <taxon>Clostridiaceae</taxon>
        <taxon>Clostridium</taxon>
    </lineage>
</organism>
<evidence type="ECO:0000313" key="2">
    <source>
        <dbReference type="EMBL" id="MFL0194046.1"/>
    </source>
</evidence>
<feature type="domain" description="Nitrogenase/oxidoreductase component 1" evidence="1">
    <location>
        <begin position="12"/>
        <end position="442"/>
    </location>
</feature>
<accession>A0ABW8SFN7</accession>
<evidence type="ECO:0000313" key="3">
    <source>
        <dbReference type="Proteomes" id="UP001623660"/>
    </source>
</evidence>
<evidence type="ECO:0000259" key="1">
    <source>
        <dbReference type="Pfam" id="PF00148"/>
    </source>
</evidence>
<dbReference type="InterPro" id="IPR050152">
    <property type="entry name" value="ChlB/BchB/BchZ"/>
</dbReference>
<dbReference type="SUPFAM" id="SSF53807">
    <property type="entry name" value="Helical backbone' metal receptor"/>
    <property type="match status" value="1"/>
</dbReference>
<sequence length="446" mass="49675">MSKFVDRPRYSCALGGALSTLRAISRAIPIIHASSGCGHNLYNATNSGSAYLGGGYCGSSSLPSTNVIEKDIVFGGEKRLKEQIENTLEIMDGDIYVVVTGCMVEMIGDDVEAVVKDFAGAEKPVISVPTPSFKGNSYYGYDLLLEGLVKQYIQQKKEKTENQVNILGIVPGQDIFWKGNLKEIKRILSLIGVKANTLFGEGEELDDIKNSANASLNIVLSEVFGKKAAEAYEEVHNIPYITAQIPIGYIQTERFIRKIGQHFNISESTIDKALEKERNIYYDYFERFIDIYTDADLQRYALVVGDSNYAPSLSRFVSDELGWLPELAVITDLLNENEKDKVEEQFKEFESGLKTTVKFDSDTSSIKRYLREVWEPNKNQRYYEAMAPLVVIGSIFEKELAASINAPLVTISYPITNKIVLNRSYVGFNGGLTLTEDILSSLITGR</sequence>
<keyword evidence="3" id="KW-1185">Reference proteome</keyword>
<dbReference type="PANTHER" id="PTHR33712:SF7">
    <property type="entry name" value="LIGHT-INDEPENDENT PROTOCHLOROPHYLLIDE REDUCTASE SUBUNIT B"/>
    <property type="match status" value="1"/>
</dbReference>
<protein>
    <submittedName>
        <fullName evidence="2">Nitrogenase component 1</fullName>
    </submittedName>
</protein>
<proteinExistence type="predicted"/>
<name>A0ABW8SFN7_9CLOT</name>
<dbReference type="InterPro" id="IPR000510">
    <property type="entry name" value="Nase/OxRdtase_comp1"/>
</dbReference>
<dbReference type="Gene3D" id="3.40.50.1980">
    <property type="entry name" value="Nitrogenase molybdenum iron protein domain"/>
    <property type="match status" value="3"/>
</dbReference>
<dbReference type="Proteomes" id="UP001623660">
    <property type="component" value="Unassembled WGS sequence"/>
</dbReference>
<dbReference type="Pfam" id="PF00148">
    <property type="entry name" value="Oxidored_nitro"/>
    <property type="match status" value="1"/>
</dbReference>
<dbReference type="RefSeq" id="WP_406790169.1">
    <property type="nucleotide sequence ID" value="NZ_JBJHZX010000001.1"/>
</dbReference>
<comment type="caution">
    <text evidence="2">The sequence shown here is derived from an EMBL/GenBank/DDBJ whole genome shotgun (WGS) entry which is preliminary data.</text>
</comment>